<protein>
    <submittedName>
        <fullName evidence="1">Uncharacterized protein</fullName>
    </submittedName>
</protein>
<organism evidence="1">
    <name type="scientific">Gordonia rubripertincta</name>
    <name type="common">Rhodococcus corallinus</name>
    <dbReference type="NCBI Taxonomy" id="36822"/>
    <lineage>
        <taxon>Bacteria</taxon>
        <taxon>Bacillati</taxon>
        <taxon>Actinomycetota</taxon>
        <taxon>Actinomycetes</taxon>
        <taxon>Mycobacteriales</taxon>
        <taxon>Gordoniaceae</taxon>
        <taxon>Gordonia</taxon>
    </lineage>
</organism>
<name>A0AAW6RG20_GORRU</name>
<geneLocation type="plasmid" evidence="1">
    <name>p1517_part_1</name>
</geneLocation>
<dbReference type="AlphaFoldDB" id="A0AAW6RG20"/>
<gene>
    <name evidence="1" type="ORF">QBL07_19290</name>
</gene>
<accession>A0AAW6RG20</accession>
<keyword evidence="1" id="KW-0614">Plasmid</keyword>
<reference evidence="1" key="1">
    <citation type="submission" date="2023-04" db="EMBL/GenBank/DDBJ databases">
        <title>Characterization and analysis of the complete genome of Gordonia rubripertincta 112, the degrader of aromatic and aliphatic compounds.</title>
        <authorList>
            <person name="Frantsuzova E."/>
            <person name="Bogun A."/>
            <person name="Delegan Y."/>
        </authorList>
    </citation>
    <scope>NUCLEOTIDE SEQUENCE</scope>
    <source>
        <strain evidence="1">112</strain>
        <plasmid evidence="1">p1517_part_1</plasmid>
    </source>
</reference>
<sequence>MSELSWVELMGRHAASAALYVSGAMNYLDAEGQRQQTRHRR</sequence>
<evidence type="ECO:0000313" key="1">
    <source>
        <dbReference type="EMBL" id="MDG6782967.1"/>
    </source>
</evidence>
<dbReference type="EMBL" id="JARUXG010000015">
    <property type="protein sequence ID" value="MDG6782967.1"/>
    <property type="molecule type" value="Genomic_DNA"/>
</dbReference>
<dbReference type="RefSeq" id="WP_269555217.1">
    <property type="nucleotide sequence ID" value="NZ_CP178555.1"/>
</dbReference>
<comment type="caution">
    <text evidence="1">The sequence shown here is derived from an EMBL/GenBank/DDBJ whole genome shotgun (WGS) entry which is preliminary data.</text>
</comment>
<proteinExistence type="predicted"/>